<keyword evidence="1" id="KW-1133">Transmembrane helix</keyword>
<evidence type="ECO:0000313" key="3">
    <source>
        <dbReference type="Proteomes" id="UP001168877"/>
    </source>
</evidence>
<name>A0AA39RVN6_ACESA</name>
<dbReference type="PANTHER" id="PTHR32175">
    <property type="entry name" value="PROTEIN, PUTATIVE, EXPRESSED-RELATED"/>
    <property type="match status" value="1"/>
</dbReference>
<evidence type="ECO:0000256" key="1">
    <source>
        <dbReference type="SAM" id="Phobius"/>
    </source>
</evidence>
<evidence type="ECO:0008006" key="4">
    <source>
        <dbReference type="Google" id="ProtNLM"/>
    </source>
</evidence>
<comment type="caution">
    <text evidence="2">The sequence shown here is derived from an EMBL/GenBank/DDBJ whole genome shotgun (WGS) entry which is preliminary data.</text>
</comment>
<evidence type="ECO:0000313" key="2">
    <source>
        <dbReference type="EMBL" id="KAK0582061.1"/>
    </source>
</evidence>
<dbReference type="SUPFAM" id="SSF52540">
    <property type="entry name" value="P-loop containing nucleoside triphosphate hydrolases"/>
    <property type="match status" value="1"/>
</dbReference>
<keyword evidence="3" id="KW-1185">Reference proteome</keyword>
<organism evidence="2 3">
    <name type="scientific">Acer saccharum</name>
    <name type="common">Sugar maple</name>
    <dbReference type="NCBI Taxonomy" id="4024"/>
    <lineage>
        <taxon>Eukaryota</taxon>
        <taxon>Viridiplantae</taxon>
        <taxon>Streptophyta</taxon>
        <taxon>Embryophyta</taxon>
        <taxon>Tracheophyta</taxon>
        <taxon>Spermatophyta</taxon>
        <taxon>Magnoliopsida</taxon>
        <taxon>eudicotyledons</taxon>
        <taxon>Gunneridae</taxon>
        <taxon>Pentapetalae</taxon>
        <taxon>rosids</taxon>
        <taxon>malvids</taxon>
        <taxon>Sapindales</taxon>
        <taxon>Sapindaceae</taxon>
        <taxon>Hippocastanoideae</taxon>
        <taxon>Acereae</taxon>
        <taxon>Acer</taxon>
    </lineage>
</organism>
<dbReference type="InterPro" id="IPR052796">
    <property type="entry name" value="Nod_factor_sulfotransferase"/>
</dbReference>
<keyword evidence="1" id="KW-0472">Membrane</keyword>
<dbReference type="PANTHER" id="PTHR32175:SF0">
    <property type="entry name" value="SULFOTRANSFERASE"/>
    <property type="match status" value="1"/>
</dbReference>
<dbReference type="InterPro" id="IPR027417">
    <property type="entry name" value="P-loop_NTPase"/>
</dbReference>
<accession>A0AA39RVN6</accession>
<keyword evidence="1" id="KW-0812">Transmembrane</keyword>
<dbReference type="Gene3D" id="3.40.50.300">
    <property type="entry name" value="P-loop containing nucleotide triphosphate hydrolases"/>
    <property type="match status" value="1"/>
</dbReference>
<dbReference type="AlphaFoldDB" id="A0AA39RVN6"/>
<dbReference type="Proteomes" id="UP001168877">
    <property type="component" value="Unassembled WGS sequence"/>
</dbReference>
<gene>
    <name evidence="2" type="ORF">LWI29_021035</name>
</gene>
<feature type="transmembrane region" description="Helical" evidence="1">
    <location>
        <begin position="33"/>
        <end position="55"/>
    </location>
</feature>
<reference evidence="2" key="1">
    <citation type="journal article" date="2022" name="Plant J.">
        <title>Strategies of tolerance reflected in two North American maple genomes.</title>
        <authorList>
            <person name="McEvoy S.L."/>
            <person name="Sezen U.U."/>
            <person name="Trouern-Trend A."/>
            <person name="McMahon S.M."/>
            <person name="Schaberg P.G."/>
            <person name="Yang J."/>
            <person name="Wegrzyn J.L."/>
            <person name="Swenson N.G."/>
        </authorList>
    </citation>
    <scope>NUCLEOTIDE SEQUENCE</scope>
    <source>
        <tissue evidence="2">Leaf</tissue>
    </source>
</reference>
<sequence length="354" mass="41014">MSLISWSITAFDIWVIDDLQDTFSLKSPKKSPLVLRMIVLMFAMVCGVYICSICLKQIGTRTTNEFLNVEEPQRPCPEPNIEPWEIPYVHYPKPKTYSRDECACNPVRYFAILSMQRSGSGWFETLLNNHTNISSNGEIFSVKVRRSNISSIVETLDTIYNLDWLSSASKNECTAAVGLKWMLNQGLLQHHEEIVEYFRTRGVSAIFLFRRNLLRRMISVLANSYDRDAKLLNGTHKSHVHSPHEAEILARYKPLINATLLIRDLKQVEETQTKALEYFKSTRHIILYYEDILKNSSKLADVQEFLKVPKREVKSRQVKIHKGPLSNYVDNWDDLQKALNGTQYQSFLIGDYRK</sequence>
<protein>
    <recommendedName>
        <fullName evidence="4">Sulfotransferase</fullName>
    </recommendedName>
</protein>
<proteinExistence type="predicted"/>
<reference evidence="2" key="2">
    <citation type="submission" date="2023-06" db="EMBL/GenBank/DDBJ databases">
        <authorList>
            <person name="Swenson N.G."/>
            <person name="Wegrzyn J.L."/>
            <person name="Mcevoy S.L."/>
        </authorList>
    </citation>
    <scope>NUCLEOTIDE SEQUENCE</scope>
    <source>
        <strain evidence="2">NS2018</strain>
        <tissue evidence="2">Leaf</tissue>
    </source>
</reference>
<dbReference type="EMBL" id="JAUESC010000384">
    <property type="protein sequence ID" value="KAK0582061.1"/>
    <property type="molecule type" value="Genomic_DNA"/>
</dbReference>